<comment type="caution">
    <text evidence="4">The sequence shown here is derived from an EMBL/GenBank/DDBJ whole genome shotgun (WGS) entry which is preliminary data.</text>
</comment>
<reference evidence="4 5" key="1">
    <citation type="submission" date="2020-08" db="EMBL/GenBank/DDBJ databases">
        <title>Functional genomics of gut bacteria from endangered species of beetles.</title>
        <authorList>
            <person name="Carlos-Shanley C."/>
        </authorList>
    </citation>
    <scope>NUCLEOTIDE SEQUENCE [LARGE SCALE GENOMIC DNA]</scope>
    <source>
        <strain evidence="4 5">S00179</strain>
    </source>
</reference>
<sequence>MDETKHTIITYGTFDLFHHGHLKLLMRLKSIGGKLIVGVSTDEFNELKGKKTIIPFLERIEIVNSIKYVDQAIPESSWGQKEQDIKSFGVTTLGMGDDWAGKFDHLQDLCNVIYLPRTEGISSTQIKKTLSHFNHEHISTLKSSLDTISSIIEKLS</sequence>
<feature type="domain" description="Cytidyltransferase-like" evidence="3">
    <location>
        <begin position="9"/>
        <end position="128"/>
    </location>
</feature>
<dbReference type="Proteomes" id="UP000566995">
    <property type="component" value="Unassembled WGS sequence"/>
</dbReference>
<name>A0A7W7KP58_PSENT</name>
<dbReference type="InterPro" id="IPR014729">
    <property type="entry name" value="Rossmann-like_a/b/a_fold"/>
</dbReference>
<dbReference type="PANTHER" id="PTHR43793">
    <property type="entry name" value="FAD SYNTHASE"/>
    <property type="match status" value="1"/>
</dbReference>
<dbReference type="RefSeq" id="WP_184594868.1">
    <property type="nucleotide sequence ID" value="NZ_JACHLI010000027.1"/>
</dbReference>
<accession>A0A7W7KP58</accession>
<dbReference type="InterPro" id="IPR004821">
    <property type="entry name" value="Cyt_trans-like"/>
</dbReference>
<evidence type="ECO:0000256" key="1">
    <source>
        <dbReference type="ARBA" id="ARBA00022679"/>
    </source>
</evidence>
<dbReference type="InterPro" id="IPR050385">
    <property type="entry name" value="Archaeal_FAD_synthase"/>
</dbReference>
<gene>
    <name evidence="4" type="ORF">HNP46_005317</name>
</gene>
<keyword evidence="1 4" id="KW-0808">Transferase</keyword>
<dbReference type="EMBL" id="JACHLI010000027">
    <property type="protein sequence ID" value="MBB4866412.1"/>
    <property type="molecule type" value="Genomic_DNA"/>
</dbReference>
<organism evidence="4 5">
    <name type="scientific">Pseudomonas nitroreducens</name>
    <dbReference type="NCBI Taxonomy" id="46680"/>
    <lineage>
        <taxon>Bacteria</taxon>
        <taxon>Pseudomonadati</taxon>
        <taxon>Pseudomonadota</taxon>
        <taxon>Gammaproteobacteria</taxon>
        <taxon>Pseudomonadales</taxon>
        <taxon>Pseudomonadaceae</taxon>
        <taxon>Pseudomonas</taxon>
    </lineage>
</organism>
<dbReference type="GO" id="GO:0047348">
    <property type="term" value="F:glycerol-3-phosphate cytidylyltransferase activity"/>
    <property type="evidence" value="ECO:0007669"/>
    <property type="project" value="UniProtKB-EC"/>
</dbReference>
<evidence type="ECO:0000313" key="4">
    <source>
        <dbReference type="EMBL" id="MBB4866412.1"/>
    </source>
</evidence>
<dbReference type="AlphaFoldDB" id="A0A7W7KP58"/>
<dbReference type="EC" id="2.7.7.39" evidence="4"/>
<evidence type="ECO:0000256" key="2">
    <source>
        <dbReference type="ARBA" id="ARBA00022695"/>
    </source>
</evidence>
<evidence type="ECO:0000313" key="5">
    <source>
        <dbReference type="Proteomes" id="UP000566995"/>
    </source>
</evidence>
<protein>
    <submittedName>
        <fullName evidence="4">Glycerol-3-phosphate cytidylyltransferase</fullName>
        <ecNumber evidence="4">2.7.7.39</ecNumber>
    </submittedName>
</protein>
<dbReference type="SUPFAM" id="SSF52374">
    <property type="entry name" value="Nucleotidylyl transferase"/>
    <property type="match status" value="1"/>
</dbReference>
<proteinExistence type="predicted"/>
<dbReference type="Gene3D" id="3.40.50.620">
    <property type="entry name" value="HUPs"/>
    <property type="match status" value="1"/>
</dbReference>
<dbReference type="NCBIfam" id="TIGR00125">
    <property type="entry name" value="cyt_tran_rel"/>
    <property type="match status" value="1"/>
</dbReference>
<dbReference type="PANTHER" id="PTHR43793:SF1">
    <property type="entry name" value="FAD SYNTHASE"/>
    <property type="match status" value="1"/>
</dbReference>
<evidence type="ECO:0000259" key="3">
    <source>
        <dbReference type="Pfam" id="PF01467"/>
    </source>
</evidence>
<keyword evidence="2 4" id="KW-0548">Nucleotidyltransferase</keyword>
<dbReference type="Pfam" id="PF01467">
    <property type="entry name" value="CTP_transf_like"/>
    <property type="match status" value="1"/>
</dbReference>